<dbReference type="RefSeq" id="WP_269442745.1">
    <property type="nucleotide sequence ID" value="NZ_CP097463.1"/>
</dbReference>
<reference evidence="1" key="1">
    <citation type="submission" date="2022-05" db="EMBL/GenBank/DDBJ databases">
        <title>Jatrophihabitans sp. SB3-54 whole genome sequence.</title>
        <authorList>
            <person name="Suh M.K."/>
            <person name="Eom M.K."/>
            <person name="Kim J.S."/>
            <person name="Kim H.S."/>
            <person name="Do H.E."/>
            <person name="Shin Y.K."/>
            <person name="Lee J.-S."/>
        </authorList>
    </citation>
    <scope>NUCLEOTIDE SEQUENCE</scope>
    <source>
        <strain evidence="1">SB3-54</strain>
    </source>
</reference>
<sequence>MNSDYGWFPTANPISDTPARELPHDIASVARLWVSTVYDDLRCAGPDRATRSLKTAAADSSGARFVTRTSETPSAR</sequence>
<organism evidence="1 2">
    <name type="scientific">Jatrophihabitans cynanchi</name>
    <dbReference type="NCBI Taxonomy" id="2944128"/>
    <lineage>
        <taxon>Bacteria</taxon>
        <taxon>Bacillati</taxon>
        <taxon>Actinomycetota</taxon>
        <taxon>Actinomycetes</taxon>
        <taxon>Jatrophihabitantales</taxon>
        <taxon>Jatrophihabitantaceae</taxon>
        <taxon>Jatrophihabitans</taxon>
    </lineage>
</organism>
<evidence type="ECO:0000313" key="1">
    <source>
        <dbReference type="EMBL" id="WAX56214.1"/>
    </source>
</evidence>
<evidence type="ECO:0000313" key="2">
    <source>
        <dbReference type="Proteomes" id="UP001164693"/>
    </source>
</evidence>
<dbReference type="EMBL" id="CP097463">
    <property type="protein sequence ID" value="WAX56214.1"/>
    <property type="molecule type" value="Genomic_DNA"/>
</dbReference>
<accession>A0ABY7JUK1</accession>
<name>A0ABY7JUK1_9ACTN</name>
<proteinExistence type="predicted"/>
<gene>
    <name evidence="1" type="ORF">M6B22_16975</name>
</gene>
<protein>
    <submittedName>
        <fullName evidence="1">Uncharacterized protein</fullName>
    </submittedName>
</protein>
<keyword evidence="2" id="KW-1185">Reference proteome</keyword>
<dbReference type="Proteomes" id="UP001164693">
    <property type="component" value="Chromosome"/>
</dbReference>